<name>A0A0H3MZF2_CLODC</name>
<dbReference type="Gene3D" id="3.40.50.2300">
    <property type="match status" value="1"/>
</dbReference>
<dbReference type="PANTHER" id="PTHR37299">
    <property type="entry name" value="TRANSCRIPTIONAL REGULATOR-RELATED"/>
    <property type="match status" value="1"/>
</dbReference>
<dbReference type="KEGG" id="cdc:CD196_0550"/>
<dbReference type="SMART" id="SM00850">
    <property type="entry name" value="LytTR"/>
    <property type="match status" value="1"/>
</dbReference>
<dbReference type="GO" id="GO:0000156">
    <property type="term" value="F:phosphorelay response regulator activity"/>
    <property type="evidence" value="ECO:0007669"/>
    <property type="project" value="InterPro"/>
</dbReference>
<keyword evidence="3" id="KW-0597">Phosphoprotein</keyword>
<organism evidence="6 7">
    <name type="scientific">Clostridioides difficile (strain CD196)</name>
    <name type="common">Peptoclostridium difficile</name>
    <dbReference type="NCBI Taxonomy" id="645462"/>
    <lineage>
        <taxon>Bacteria</taxon>
        <taxon>Bacillati</taxon>
        <taxon>Bacillota</taxon>
        <taxon>Clostridia</taxon>
        <taxon>Peptostreptococcales</taxon>
        <taxon>Peptostreptococcaceae</taxon>
        <taxon>Clostridioides</taxon>
    </lineage>
</organism>
<protein>
    <recommendedName>
        <fullName evidence="1">Stage 0 sporulation protein A homolog</fullName>
    </recommendedName>
</protein>
<evidence type="ECO:0000256" key="1">
    <source>
        <dbReference type="ARBA" id="ARBA00018672"/>
    </source>
</evidence>
<dbReference type="InterPro" id="IPR007492">
    <property type="entry name" value="LytTR_DNA-bd_dom"/>
</dbReference>
<dbReference type="PROSITE" id="PS50930">
    <property type="entry name" value="HTH_LYTTR"/>
    <property type="match status" value="1"/>
</dbReference>
<dbReference type="PROSITE" id="PS50110">
    <property type="entry name" value="RESPONSE_REGULATORY"/>
    <property type="match status" value="1"/>
</dbReference>
<dbReference type="SMART" id="SM00448">
    <property type="entry name" value="REC"/>
    <property type="match status" value="1"/>
</dbReference>
<dbReference type="HOGENOM" id="CLU_000445_14_2_9"/>
<feature type="domain" description="Response regulatory" evidence="4">
    <location>
        <begin position="9"/>
        <end position="129"/>
    </location>
</feature>
<feature type="modified residue" description="4-aspartylphosphate" evidence="3">
    <location>
        <position position="66"/>
    </location>
</feature>
<proteinExistence type="predicted"/>
<sequence length="242" mass="28641">MKGDKKLTSICICDDEKQQRNMLNKIITREMDLWGYPYQIKEYSNGESLVYNLEHENYYIDIIFLDIELEKSNGVDIAKTIRKHSKDTIIIFVTGFSDYVFHGYDVGALNYILKPYKTEKICKVLKEALKKLEQWKENFITVHIGTNLCKINTKDILYFKSELRKLTVVTFDKTLEYYGKLNDMETVLPSNFIRTHQRYIVNLNHVDSITQTYAKVQNEKIPISRKKYQEVVGKFTRYMLEP</sequence>
<feature type="domain" description="HTH LytTR-type" evidence="5">
    <location>
        <begin position="140"/>
        <end position="237"/>
    </location>
</feature>
<evidence type="ECO:0000259" key="4">
    <source>
        <dbReference type="PROSITE" id="PS50110"/>
    </source>
</evidence>
<accession>A0A0H3MZF2</accession>
<reference evidence="6 7" key="1">
    <citation type="journal article" date="2009" name="Genome Biol.">
        <title>Comparative genome and phenotypic analysis of Clostridium difficile 027 strains provides insight into the evolution of a hypervirulent bacterium.</title>
        <authorList>
            <person name="Stabler R.A."/>
            <person name="He M."/>
            <person name="Dawson L."/>
            <person name="Martin M."/>
            <person name="Valiente E."/>
            <person name="Corton C."/>
            <person name="Lawley T.D."/>
            <person name="Sebaihia M."/>
            <person name="Quail M.A."/>
            <person name="Rose G."/>
            <person name="Gerding D.N."/>
            <person name="Gibert M."/>
            <person name="Popoff M.R."/>
            <person name="Parkhill J."/>
            <person name="Dougan G."/>
            <person name="Wren B.W."/>
        </authorList>
    </citation>
    <scope>NUCLEOTIDE SEQUENCE [LARGE SCALE GENOMIC DNA]</scope>
    <source>
        <strain evidence="6 7">CD196</strain>
    </source>
</reference>
<dbReference type="PANTHER" id="PTHR37299:SF1">
    <property type="entry name" value="STAGE 0 SPORULATION PROTEIN A HOMOLOG"/>
    <property type="match status" value="1"/>
</dbReference>
<dbReference type="Pfam" id="PF00072">
    <property type="entry name" value="Response_reg"/>
    <property type="match status" value="1"/>
</dbReference>
<dbReference type="SUPFAM" id="SSF52172">
    <property type="entry name" value="CheY-like"/>
    <property type="match status" value="1"/>
</dbReference>
<dbReference type="InterPro" id="IPR001789">
    <property type="entry name" value="Sig_transdc_resp-reg_receiver"/>
</dbReference>
<dbReference type="InterPro" id="IPR011006">
    <property type="entry name" value="CheY-like_superfamily"/>
</dbReference>
<dbReference type="Proteomes" id="UP000002068">
    <property type="component" value="Chromosome"/>
</dbReference>
<evidence type="ECO:0000313" key="6">
    <source>
        <dbReference type="EMBL" id="CBA61065.1"/>
    </source>
</evidence>
<dbReference type="GO" id="GO:0003677">
    <property type="term" value="F:DNA binding"/>
    <property type="evidence" value="ECO:0007669"/>
    <property type="project" value="InterPro"/>
</dbReference>
<dbReference type="Gene3D" id="2.40.50.1020">
    <property type="entry name" value="LytTr DNA-binding domain"/>
    <property type="match status" value="1"/>
</dbReference>
<dbReference type="InterPro" id="IPR046947">
    <property type="entry name" value="LytR-like"/>
</dbReference>
<dbReference type="AlphaFoldDB" id="A0A0H3MZF2"/>
<evidence type="ECO:0000256" key="2">
    <source>
        <dbReference type="ARBA" id="ARBA00024867"/>
    </source>
</evidence>
<evidence type="ECO:0000256" key="3">
    <source>
        <dbReference type="PROSITE-ProRule" id="PRU00169"/>
    </source>
</evidence>
<evidence type="ECO:0000313" key="7">
    <source>
        <dbReference type="Proteomes" id="UP000002068"/>
    </source>
</evidence>
<dbReference type="Pfam" id="PF04397">
    <property type="entry name" value="LytTR"/>
    <property type="match status" value="1"/>
</dbReference>
<evidence type="ECO:0000259" key="5">
    <source>
        <dbReference type="PROSITE" id="PS50930"/>
    </source>
</evidence>
<comment type="function">
    <text evidence="2">May play the central regulatory role in sporulation. It may be an element of the effector pathway responsible for the activation of sporulation genes in response to nutritional stress. Spo0A may act in concert with spo0H (a sigma factor) to control the expression of some genes that are critical to the sporulation process.</text>
</comment>
<dbReference type="CDD" id="cd17533">
    <property type="entry name" value="REC_LytTR_AgrA-like"/>
    <property type="match status" value="1"/>
</dbReference>
<dbReference type="EMBL" id="FN538970">
    <property type="protein sequence ID" value="CBA61065.1"/>
    <property type="molecule type" value="Genomic_DNA"/>
</dbReference>
<gene>
    <name evidence="6" type="ordered locus">CD196_0550</name>
</gene>